<keyword evidence="2" id="KW-1003">Cell membrane</keyword>
<dbReference type="NCBIfam" id="TIGR02208">
    <property type="entry name" value="lipid_A_msbB"/>
    <property type="match status" value="1"/>
</dbReference>
<dbReference type="Pfam" id="PF03279">
    <property type="entry name" value="Lip_A_acyltrans"/>
    <property type="match status" value="1"/>
</dbReference>
<dbReference type="NCBIfam" id="NF006507">
    <property type="entry name" value="PRK08943.1"/>
    <property type="match status" value="1"/>
</dbReference>
<evidence type="ECO:0000313" key="8">
    <source>
        <dbReference type="EMBL" id="RLV58160.1"/>
    </source>
</evidence>
<dbReference type="GO" id="GO:0005886">
    <property type="term" value="C:plasma membrane"/>
    <property type="evidence" value="ECO:0007669"/>
    <property type="project" value="UniProtKB-SubCell"/>
</dbReference>
<dbReference type="GO" id="GO:0009276">
    <property type="term" value="C:Gram-negative-bacterium-type cell wall"/>
    <property type="evidence" value="ECO:0007669"/>
    <property type="project" value="InterPro"/>
</dbReference>
<organism evidence="8 9">
    <name type="scientific">Parashewanella curva</name>
    <dbReference type="NCBI Taxonomy" id="2338552"/>
    <lineage>
        <taxon>Bacteria</taxon>
        <taxon>Pseudomonadati</taxon>
        <taxon>Pseudomonadota</taxon>
        <taxon>Gammaproteobacteria</taxon>
        <taxon>Alteromonadales</taxon>
        <taxon>Shewanellaceae</taxon>
        <taxon>Parashewanella</taxon>
    </lineage>
</organism>
<dbReference type="Proteomes" id="UP000281474">
    <property type="component" value="Unassembled WGS sequence"/>
</dbReference>
<keyword evidence="3" id="KW-0997">Cell inner membrane</keyword>
<evidence type="ECO:0000313" key="9">
    <source>
        <dbReference type="Proteomes" id="UP000281474"/>
    </source>
</evidence>
<dbReference type="PANTHER" id="PTHR30606:SF4">
    <property type="entry name" value="LIPID A BIOSYNTHESIS MYRISTOYLTRANSFERASE"/>
    <property type="match status" value="1"/>
</dbReference>
<comment type="caution">
    <text evidence="8">The sequence shown here is derived from an EMBL/GenBank/DDBJ whole genome shotgun (WGS) entry which is preliminary data.</text>
</comment>
<keyword evidence="6 8" id="KW-0012">Acyltransferase</keyword>
<gene>
    <name evidence="8" type="primary">msbB</name>
    <name evidence="8" type="ORF">D5018_18755</name>
</gene>
<dbReference type="EMBL" id="QZEI01000092">
    <property type="protein sequence ID" value="RLV58160.1"/>
    <property type="molecule type" value="Genomic_DNA"/>
</dbReference>
<dbReference type="GO" id="GO:0009103">
    <property type="term" value="P:lipopolysaccharide biosynthetic process"/>
    <property type="evidence" value="ECO:0007669"/>
    <property type="project" value="InterPro"/>
</dbReference>
<keyword evidence="9" id="KW-1185">Reference proteome</keyword>
<keyword evidence="7" id="KW-1133">Transmembrane helix</keyword>
<comment type="subcellular location">
    <subcellularLocation>
        <location evidence="1">Cell inner membrane</location>
    </subcellularLocation>
</comment>
<dbReference type="InterPro" id="IPR004960">
    <property type="entry name" value="LipA_acyltrans"/>
</dbReference>
<accession>A0A3L8PRX0</accession>
<dbReference type="OrthoDB" id="9803456at2"/>
<protein>
    <submittedName>
        <fullName evidence="8">Lauroyl-Kdo(2)-lipid IV(A) myristoyltransferase</fullName>
        <ecNumber evidence="8">2.3.1.243</ecNumber>
    </submittedName>
</protein>
<keyword evidence="5 7" id="KW-0472">Membrane</keyword>
<evidence type="ECO:0000256" key="1">
    <source>
        <dbReference type="ARBA" id="ARBA00004533"/>
    </source>
</evidence>
<dbReference type="EC" id="2.3.1.243" evidence="8"/>
<evidence type="ECO:0000256" key="5">
    <source>
        <dbReference type="ARBA" id="ARBA00023136"/>
    </source>
</evidence>
<proteinExistence type="predicted"/>
<evidence type="ECO:0000256" key="3">
    <source>
        <dbReference type="ARBA" id="ARBA00022519"/>
    </source>
</evidence>
<keyword evidence="7" id="KW-0812">Transmembrane</keyword>
<feature type="transmembrane region" description="Helical" evidence="7">
    <location>
        <begin position="28"/>
        <end position="45"/>
    </location>
</feature>
<evidence type="ECO:0000256" key="7">
    <source>
        <dbReference type="SAM" id="Phobius"/>
    </source>
</evidence>
<dbReference type="PIRSF" id="PIRSF026649">
    <property type="entry name" value="MsbB"/>
    <property type="match status" value="1"/>
</dbReference>
<evidence type="ECO:0000256" key="4">
    <source>
        <dbReference type="ARBA" id="ARBA00022679"/>
    </source>
</evidence>
<keyword evidence="4 8" id="KW-0808">Transferase</keyword>
<sequence length="317" mass="35817">MIEEASLSCKKSKLNCDFKAELLHPKHWLSWVGVAILFLIGLLPAKAREFIASRLTNFVYKLSKKQVKICKANLKACFPQKSDDDIETLVRNNIKYFLMTLLAQTELMTCNKKKLQSSVSLTGHQHIKKARDDGKPIIFVSPHVWGLEHAGLRLSTELPMMAMTKAHRNPVFQWLSVKIRSSHGGHVYKREAGIRAMISALKEDRSFFYLPDEDLGPEQSVLAPFFNTVKATLPVVGRLANAGNAVVLPVCVGYSKQNHRFEVEVMAACNLNSIKCKQSEAQCLNDMIERSIMAHPEQYMWCLKVLKTRPEGEASLY</sequence>
<dbReference type="AlphaFoldDB" id="A0A3L8PRX0"/>
<dbReference type="PANTHER" id="PTHR30606">
    <property type="entry name" value="LIPID A BIOSYNTHESIS LAUROYL ACYLTRANSFERASE"/>
    <property type="match status" value="1"/>
</dbReference>
<dbReference type="InterPro" id="IPR011921">
    <property type="entry name" value="Lipid_A_MsbB"/>
</dbReference>
<evidence type="ECO:0000256" key="2">
    <source>
        <dbReference type="ARBA" id="ARBA00022475"/>
    </source>
</evidence>
<name>A0A3L8PRX0_9GAMM</name>
<evidence type="ECO:0000256" key="6">
    <source>
        <dbReference type="ARBA" id="ARBA00023315"/>
    </source>
</evidence>
<dbReference type="GO" id="GO:0016747">
    <property type="term" value="F:acyltransferase activity, transferring groups other than amino-acyl groups"/>
    <property type="evidence" value="ECO:0007669"/>
    <property type="project" value="InterPro"/>
</dbReference>
<dbReference type="GO" id="GO:0009247">
    <property type="term" value="P:glycolipid biosynthetic process"/>
    <property type="evidence" value="ECO:0007669"/>
    <property type="project" value="UniProtKB-ARBA"/>
</dbReference>
<dbReference type="CDD" id="cd07984">
    <property type="entry name" value="LPLAT_LABLAT-like"/>
    <property type="match status" value="1"/>
</dbReference>
<reference evidence="8 9" key="1">
    <citation type="submission" date="2018-09" db="EMBL/GenBank/DDBJ databases">
        <title>Phylogeny of the Shewanellaceae, and recommendation for two new genera, Pseudoshewanella and Parashewanella.</title>
        <authorList>
            <person name="Wang G."/>
        </authorList>
    </citation>
    <scope>NUCLEOTIDE SEQUENCE [LARGE SCALE GENOMIC DNA]</scope>
    <source>
        <strain evidence="8 9">C51</strain>
    </source>
</reference>